<dbReference type="PANTHER" id="PTHR45875">
    <property type="entry name" value="METHYLTRANSFERASE N6AMT1"/>
    <property type="match status" value="1"/>
</dbReference>
<dbReference type="GO" id="GO:0008757">
    <property type="term" value="F:S-adenosylmethionine-dependent methyltransferase activity"/>
    <property type="evidence" value="ECO:0007669"/>
    <property type="project" value="TreeGrafter"/>
</dbReference>
<name>A0A2V5H3E0_ASPV1</name>
<reference evidence="6 7" key="1">
    <citation type="submission" date="2018-02" db="EMBL/GenBank/DDBJ databases">
        <title>The genomes of Aspergillus section Nigri reveals drivers in fungal speciation.</title>
        <authorList>
            <consortium name="DOE Joint Genome Institute"/>
            <person name="Vesth T.C."/>
            <person name="Nybo J."/>
            <person name="Theobald S."/>
            <person name="Brandl J."/>
            <person name="Frisvad J.C."/>
            <person name="Nielsen K.F."/>
            <person name="Lyhne E.K."/>
            <person name="Kogle M.E."/>
            <person name="Kuo A."/>
            <person name="Riley R."/>
            <person name="Clum A."/>
            <person name="Nolan M."/>
            <person name="Lipzen A."/>
            <person name="Salamov A."/>
            <person name="Henrissat B."/>
            <person name="Wiebenga A."/>
            <person name="De vries R.P."/>
            <person name="Grigoriev I.V."/>
            <person name="Mortensen U.H."/>
            <person name="Andersen M.R."/>
            <person name="Baker S.E."/>
        </authorList>
    </citation>
    <scope>NUCLEOTIDE SEQUENCE [LARGE SCALE GENOMIC DNA]</scope>
    <source>
        <strain evidence="6 7">CBS 115571</strain>
    </source>
</reference>
<dbReference type="InterPro" id="IPR029063">
    <property type="entry name" value="SAM-dependent_MTases_sf"/>
</dbReference>
<comment type="similarity">
    <text evidence="1">Belongs to the eukaryotic/archaeal PrmC-related family.</text>
</comment>
<dbReference type="GO" id="GO:0008276">
    <property type="term" value="F:protein methyltransferase activity"/>
    <property type="evidence" value="ECO:0007669"/>
    <property type="project" value="TreeGrafter"/>
</dbReference>
<dbReference type="PANTHER" id="PTHR45875:SF1">
    <property type="entry name" value="METHYLTRANSFERASE N6AMT1"/>
    <property type="match status" value="1"/>
</dbReference>
<organism evidence="6 7">
    <name type="scientific">Aspergillus violaceofuscus (strain CBS 115571)</name>
    <dbReference type="NCBI Taxonomy" id="1450538"/>
    <lineage>
        <taxon>Eukaryota</taxon>
        <taxon>Fungi</taxon>
        <taxon>Dikarya</taxon>
        <taxon>Ascomycota</taxon>
        <taxon>Pezizomycotina</taxon>
        <taxon>Eurotiomycetes</taxon>
        <taxon>Eurotiomycetidae</taxon>
        <taxon>Eurotiales</taxon>
        <taxon>Aspergillaceae</taxon>
        <taxon>Aspergillus</taxon>
    </lineage>
</organism>
<evidence type="ECO:0000256" key="2">
    <source>
        <dbReference type="ARBA" id="ARBA00022603"/>
    </source>
</evidence>
<evidence type="ECO:0000313" key="6">
    <source>
        <dbReference type="EMBL" id="PYI18475.1"/>
    </source>
</evidence>
<evidence type="ECO:0000256" key="5">
    <source>
        <dbReference type="SAM" id="MobiDB-lite"/>
    </source>
</evidence>
<dbReference type="EMBL" id="KZ825144">
    <property type="protein sequence ID" value="PYI18475.1"/>
    <property type="molecule type" value="Genomic_DNA"/>
</dbReference>
<dbReference type="Proteomes" id="UP000249829">
    <property type="component" value="Unassembled WGS sequence"/>
</dbReference>
<dbReference type="OMA" id="DVNRNAC"/>
<dbReference type="GO" id="GO:0032259">
    <property type="term" value="P:methylation"/>
    <property type="evidence" value="ECO:0007669"/>
    <property type="project" value="UniProtKB-KW"/>
</dbReference>
<dbReference type="Gene3D" id="3.40.50.150">
    <property type="entry name" value="Vaccinia Virus protein VP39"/>
    <property type="match status" value="1"/>
</dbReference>
<evidence type="ECO:0000256" key="1">
    <source>
        <dbReference type="ARBA" id="ARBA00006149"/>
    </source>
</evidence>
<accession>A0A2V5H3E0</accession>
<dbReference type="AlphaFoldDB" id="A0A2V5H3E0"/>
<dbReference type="SUPFAM" id="SSF53335">
    <property type="entry name" value="S-adenosyl-L-methionine-dependent methyltransferases"/>
    <property type="match status" value="1"/>
</dbReference>
<dbReference type="STRING" id="1450538.A0A2V5H3E0"/>
<evidence type="ECO:0000256" key="4">
    <source>
        <dbReference type="ARBA" id="ARBA00022691"/>
    </source>
</evidence>
<keyword evidence="7" id="KW-1185">Reference proteome</keyword>
<keyword evidence="3" id="KW-0808">Transferase</keyword>
<dbReference type="GO" id="GO:0003676">
    <property type="term" value="F:nucleic acid binding"/>
    <property type="evidence" value="ECO:0007669"/>
    <property type="project" value="InterPro"/>
</dbReference>
<keyword evidence="4" id="KW-0949">S-adenosyl-L-methionine</keyword>
<dbReference type="InterPro" id="IPR002052">
    <property type="entry name" value="DNA_methylase_N6_adenine_CS"/>
</dbReference>
<protein>
    <recommendedName>
        <fullName evidence="8">Methyltransferase</fullName>
    </recommendedName>
</protein>
<sequence>MLPTPCTAHVPFDTIYEPAEDSYLFLDTLSSASETTWLIQQFAAPSPSPTILEVGSGSGVVLAFLVANSPTILGRADVLSLATDLNRTACLATRETVAKAIAAQQQTTTTTRPSTNPDAAPASHSPSTHANPSMKSTHLASVQSNLAASFKPGSIDILLFNPPYVPTEAVPRAPTAADFETGDAAATRSEQFERESYLLSLTYAGGKDGMEITDRLLADLPRVLSPRGVGYVLLCAQNRPREVVERIRGWTEGLDEEGEGSRRRRRRGRWCAEMAGFSGTKAGWEKLVIVRVWREDL</sequence>
<proteinExistence type="inferred from homology"/>
<dbReference type="GO" id="GO:0035657">
    <property type="term" value="C:eRF1 methyltransferase complex"/>
    <property type="evidence" value="ECO:0007669"/>
    <property type="project" value="TreeGrafter"/>
</dbReference>
<feature type="region of interest" description="Disordered" evidence="5">
    <location>
        <begin position="102"/>
        <end position="138"/>
    </location>
</feature>
<evidence type="ECO:0008006" key="8">
    <source>
        <dbReference type="Google" id="ProtNLM"/>
    </source>
</evidence>
<gene>
    <name evidence="6" type="ORF">BO99DRAFT_167047</name>
</gene>
<keyword evidence="2" id="KW-0489">Methyltransferase</keyword>
<evidence type="ECO:0000256" key="3">
    <source>
        <dbReference type="ARBA" id="ARBA00022679"/>
    </source>
</evidence>
<evidence type="ECO:0000313" key="7">
    <source>
        <dbReference type="Proteomes" id="UP000249829"/>
    </source>
</evidence>
<dbReference type="PROSITE" id="PS00092">
    <property type="entry name" value="N6_MTASE"/>
    <property type="match status" value="1"/>
</dbReference>
<dbReference type="InterPro" id="IPR052190">
    <property type="entry name" value="Euk-Arch_PrmC-MTase"/>
</dbReference>
<feature type="compositionally biased region" description="Low complexity" evidence="5">
    <location>
        <begin position="104"/>
        <end position="133"/>
    </location>
</feature>